<evidence type="ECO:0000313" key="2">
    <source>
        <dbReference type="EMBL" id="KGB41724.1"/>
    </source>
</evidence>
<dbReference type="EMBL" id="KL252067">
    <property type="protein sequence ID" value="KGB41724.1"/>
    <property type="molecule type" value="Genomic_DNA"/>
</dbReference>
<protein>
    <submittedName>
        <fullName evidence="2">Coiled-coil-helix-coiled-coil-helix domain-containing protein 10, mitochondrial</fullName>
    </submittedName>
</protein>
<proteinExistence type="predicted"/>
<name>A0A095A7Q0_SCHHA</name>
<sequence>MSASGLVVGKPAAWSSKSLAQCLEGDLINCLLRDVFKFYRGSSPSRVSSRPRANLPARAPPSAVAQPPAQPRQPGLMGQMAATAGGVAIGSVVGHAVTGALSGGLGGNPAQPAQISSTSDQSQSPCQYHVDELIRCAQSQSDISACSGFSEALKECSRQYGLYH</sequence>
<evidence type="ECO:0000256" key="1">
    <source>
        <dbReference type="SAM" id="MobiDB-lite"/>
    </source>
</evidence>
<dbReference type="InterPro" id="IPR055304">
    <property type="entry name" value="CHCHD2/10-like"/>
</dbReference>
<reference evidence="2" key="1">
    <citation type="journal article" date="2012" name="Nat. Genet.">
        <title>Whole-genome sequence of Schistosoma haematobium.</title>
        <authorList>
            <person name="Young N.D."/>
            <person name="Jex A.R."/>
            <person name="Li B."/>
            <person name="Liu S."/>
            <person name="Yang L."/>
            <person name="Xiong Z."/>
            <person name="Li Y."/>
            <person name="Cantacessi C."/>
            <person name="Hall R.S."/>
            <person name="Xu X."/>
            <person name="Chen F."/>
            <person name="Wu X."/>
            <person name="Zerlotini A."/>
            <person name="Oliveira G."/>
            <person name="Hofmann A."/>
            <person name="Zhang G."/>
            <person name="Fang X."/>
            <person name="Kang Y."/>
            <person name="Campbell B.E."/>
            <person name="Loukas A."/>
            <person name="Ranganathan S."/>
            <person name="Rollinson D."/>
            <person name="Rinaldi G."/>
            <person name="Brindley P.J."/>
            <person name="Yang H."/>
            <person name="Wang J."/>
            <person name="Wang J."/>
            <person name="Gasser R.B."/>
        </authorList>
    </citation>
    <scope>NUCLEOTIDE SEQUENCE [LARGE SCALE GENOMIC DNA]</scope>
</reference>
<feature type="compositionally biased region" description="Low complexity" evidence="1">
    <location>
        <begin position="42"/>
        <end position="67"/>
    </location>
</feature>
<dbReference type="STRING" id="6185.A0A095A7Q0"/>
<dbReference type="PANTHER" id="PTHR13523:SF2">
    <property type="entry name" value="COILED-COIL-HELIX-COILED-COIL-HELIX DOMAIN CONTAINING 2, ISOFORM A-RELATED"/>
    <property type="match status" value="1"/>
</dbReference>
<dbReference type="PANTHER" id="PTHR13523">
    <property type="entry name" value="COILED-COIL-HELIX-COILED-COIL-HELIX DOMAIN CONTAINING 2/NUR77"/>
    <property type="match status" value="1"/>
</dbReference>
<dbReference type="GO" id="GO:0005634">
    <property type="term" value="C:nucleus"/>
    <property type="evidence" value="ECO:0007669"/>
    <property type="project" value="TreeGrafter"/>
</dbReference>
<organism evidence="2">
    <name type="scientific">Schistosoma haematobium</name>
    <name type="common">Blood fluke</name>
    <dbReference type="NCBI Taxonomy" id="6185"/>
    <lineage>
        <taxon>Eukaryota</taxon>
        <taxon>Metazoa</taxon>
        <taxon>Spiralia</taxon>
        <taxon>Lophotrochozoa</taxon>
        <taxon>Platyhelminthes</taxon>
        <taxon>Trematoda</taxon>
        <taxon>Digenea</taxon>
        <taxon>Strigeidida</taxon>
        <taxon>Schistosomatoidea</taxon>
        <taxon>Schistosomatidae</taxon>
        <taxon>Schistosoma</taxon>
    </lineage>
</organism>
<dbReference type="AlphaFoldDB" id="A0A095A7Q0"/>
<feature type="region of interest" description="Disordered" evidence="1">
    <location>
        <begin position="42"/>
        <end position="77"/>
    </location>
</feature>
<dbReference type="GO" id="GO:0007005">
    <property type="term" value="P:mitochondrion organization"/>
    <property type="evidence" value="ECO:0007669"/>
    <property type="project" value="InterPro"/>
</dbReference>
<gene>
    <name evidence="2" type="ORF">MS3_10268</name>
</gene>
<dbReference type="GO" id="GO:0005739">
    <property type="term" value="C:mitochondrion"/>
    <property type="evidence" value="ECO:0007669"/>
    <property type="project" value="TreeGrafter"/>
</dbReference>
<accession>A0A095A7Q0</accession>